<gene>
    <name evidence="1" type="ORF">FHY32_000994</name>
</gene>
<dbReference type="GO" id="GO:0003677">
    <property type="term" value="F:DNA binding"/>
    <property type="evidence" value="ECO:0007669"/>
    <property type="project" value="UniProtKB-KW"/>
</dbReference>
<protein>
    <submittedName>
        <fullName evidence="1">DNA-binding MarR family transcriptional regulator</fullName>
    </submittedName>
</protein>
<dbReference type="Gene3D" id="1.10.10.10">
    <property type="entry name" value="Winged helix-like DNA-binding domain superfamily/Winged helix DNA-binding domain"/>
    <property type="match status" value="1"/>
</dbReference>
<keyword evidence="1" id="KW-0238">DNA-binding</keyword>
<sequence>MTQLTTEELVQILHIALGELRQDVEPGLLASKILCLTATYNHPGTLQSEITKYVKDLTPSAASRHIMDWSFRGKTLKPGDQPSGMEFIQQQADPLYPRRNLLHMTPKGLQYLSNLTDRVNEALQKRAVRSAKSA</sequence>
<dbReference type="EMBL" id="JACHNL010000002">
    <property type="protein sequence ID" value="MBB4722676.1"/>
    <property type="molecule type" value="Genomic_DNA"/>
</dbReference>
<evidence type="ECO:0000313" key="1">
    <source>
        <dbReference type="EMBL" id="MBB4722676.1"/>
    </source>
</evidence>
<evidence type="ECO:0000313" key="2">
    <source>
        <dbReference type="Proteomes" id="UP000576603"/>
    </source>
</evidence>
<dbReference type="Proteomes" id="UP000576603">
    <property type="component" value="Unassembled WGS sequence"/>
</dbReference>
<dbReference type="RefSeq" id="WP_016902243.1">
    <property type="nucleotide sequence ID" value="NZ_JACHNK010000002.1"/>
</dbReference>
<name>A0AAW3U0U6_XANEU</name>
<accession>A0AAW3U0U6</accession>
<organism evidence="1 2">
    <name type="scientific">Xanthomonas euvesicatoria</name>
    <dbReference type="NCBI Taxonomy" id="456327"/>
    <lineage>
        <taxon>Bacteria</taxon>
        <taxon>Pseudomonadati</taxon>
        <taxon>Pseudomonadota</taxon>
        <taxon>Gammaproteobacteria</taxon>
        <taxon>Lysobacterales</taxon>
        <taxon>Lysobacteraceae</taxon>
        <taxon>Xanthomonas</taxon>
    </lineage>
</organism>
<proteinExistence type="predicted"/>
<dbReference type="AlphaFoldDB" id="A0AAW3U0U6"/>
<reference evidence="1 2" key="1">
    <citation type="submission" date="2020-08" db="EMBL/GenBank/DDBJ databases">
        <title>Studying the diversity of plant-associated saprophytic bacteria and their role in host health and plant-pathogen interactions.</title>
        <authorList>
            <person name="Potnis N."/>
        </authorList>
    </citation>
    <scope>NUCLEOTIDE SEQUENCE [LARGE SCALE GENOMIC DNA]</scope>
    <source>
        <strain evidence="1 2">CFBP 7922</strain>
    </source>
</reference>
<comment type="caution">
    <text evidence="1">The sequence shown here is derived from an EMBL/GenBank/DDBJ whole genome shotgun (WGS) entry which is preliminary data.</text>
</comment>
<dbReference type="InterPro" id="IPR036388">
    <property type="entry name" value="WH-like_DNA-bd_sf"/>
</dbReference>